<proteinExistence type="predicted"/>
<dbReference type="PROSITE" id="PS00889">
    <property type="entry name" value="CNMP_BINDING_2"/>
    <property type="match status" value="1"/>
</dbReference>
<dbReference type="RefSeq" id="WP_167528006.1">
    <property type="nucleotide sequence ID" value="NZ_AP021874.1"/>
</dbReference>
<dbReference type="Gene3D" id="2.60.120.10">
    <property type="entry name" value="Jelly Rolls"/>
    <property type="match status" value="1"/>
</dbReference>
<dbReference type="PRINTS" id="PR00103">
    <property type="entry name" value="CAMPKINASE"/>
</dbReference>
<protein>
    <recommendedName>
        <fullName evidence="1">Cyclic nucleotide-binding domain-containing protein</fullName>
    </recommendedName>
</protein>
<gene>
    <name evidence="2" type="ORF">DSCA_59870</name>
</gene>
<dbReference type="CDD" id="cd00038">
    <property type="entry name" value="CAP_ED"/>
    <property type="match status" value="1"/>
</dbReference>
<dbReference type="SMART" id="SM00100">
    <property type="entry name" value="cNMP"/>
    <property type="match status" value="1"/>
</dbReference>
<dbReference type="InterPro" id="IPR018488">
    <property type="entry name" value="cNMP-bd_CS"/>
</dbReference>
<dbReference type="GO" id="GO:0005829">
    <property type="term" value="C:cytosol"/>
    <property type="evidence" value="ECO:0007669"/>
    <property type="project" value="TreeGrafter"/>
</dbReference>
<dbReference type="PANTHER" id="PTHR24567">
    <property type="entry name" value="CRP FAMILY TRANSCRIPTIONAL REGULATORY PROTEIN"/>
    <property type="match status" value="1"/>
</dbReference>
<dbReference type="InterPro" id="IPR050397">
    <property type="entry name" value="Env_Response_Regulators"/>
</dbReference>
<dbReference type="PANTHER" id="PTHR24567:SF74">
    <property type="entry name" value="HTH-TYPE TRANSCRIPTIONAL REGULATOR ARCR"/>
    <property type="match status" value="1"/>
</dbReference>
<evidence type="ECO:0000313" key="2">
    <source>
        <dbReference type="EMBL" id="BBO72057.1"/>
    </source>
</evidence>
<dbReference type="InterPro" id="IPR014710">
    <property type="entry name" value="RmlC-like_jellyroll"/>
</dbReference>
<dbReference type="EMBL" id="AP021874">
    <property type="protein sequence ID" value="BBO72057.1"/>
    <property type="molecule type" value="Genomic_DNA"/>
</dbReference>
<reference evidence="2 3" key="1">
    <citation type="submission" date="2019-11" db="EMBL/GenBank/DDBJ databases">
        <title>Comparative genomics of hydrocarbon-degrading Desulfosarcina strains.</title>
        <authorList>
            <person name="Watanabe M."/>
            <person name="Kojima H."/>
            <person name="Fukui M."/>
        </authorList>
    </citation>
    <scope>NUCLEOTIDE SEQUENCE [LARGE SCALE GENOMIC DNA]</scope>
    <source>
        <strain evidence="2 3">PL12</strain>
    </source>
</reference>
<feature type="domain" description="Cyclic nucleotide-binding" evidence="1">
    <location>
        <begin position="21"/>
        <end position="124"/>
    </location>
</feature>
<dbReference type="AlphaFoldDB" id="A0A5K7Z651"/>
<evidence type="ECO:0000259" key="1">
    <source>
        <dbReference type="PROSITE" id="PS50042"/>
    </source>
</evidence>
<dbReference type="Proteomes" id="UP000427906">
    <property type="component" value="Chromosome"/>
</dbReference>
<dbReference type="KEGG" id="dalk:DSCA_59870"/>
<dbReference type="InterPro" id="IPR018490">
    <property type="entry name" value="cNMP-bd_dom_sf"/>
</dbReference>
<dbReference type="PROSITE" id="PS50042">
    <property type="entry name" value="CNMP_BINDING_3"/>
    <property type="match status" value="1"/>
</dbReference>
<dbReference type="GO" id="GO:0003700">
    <property type="term" value="F:DNA-binding transcription factor activity"/>
    <property type="evidence" value="ECO:0007669"/>
    <property type="project" value="TreeGrafter"/>
</dbReference>
<dbReference type="Pfam" id="PF00027">
    <property type="entry name" value="cNMP_binding"/>
    <property type="match status" value="1"/>
</dbReference>
<keyword evidence="3" id="KW-1185">Reference proteome</keyword>
<evidence type="ECO:0000313" key="3">
    <source>
        <dbReference type="Proteomes" id="UP000427906"/>
    </source>
</evidence>
<sequence length="154" mass="17142">MESAASIPLTDRILHLKNIEIFADLSVNELAAVASVTQEAFFDAGDVVFREGDHGDTLFLILDGDVAVIKDCNVDKAIELDSIGAGDYFGEMALFGDDRRSATIQVKNEARFLTLHKLELQEIVREYPQIALHVCRVLSMRIRRLHGKISDHSC</sequence>
<dbReference type="InterPro" id="IPR000595">
    <property type="entry name" value="cNMP-bd_dom"/>
</dbReference>
<organism evidence="2 3">
    <name type="scientific">Desulfosarcina alkanivorans</name>
    <dbReference type="NCBI Taxonomy" id="571177"/>
    <lineage>
        <taxon>Bacteria</taxon>
        <taxon>Pseudomonadati</taxon>
        <taxon>Thermodesulfobacteriota</taxon>
        <taxon>Desulfobacteria</taxon>
        <taxon>Desulfobacterales</taxon>
        <taxon>Desulfosarcinaceae</taxon>
        <taxon>Desulfosarcina</taxon>
    </lineage>
</organism>
<dbReference type="SUPFAM" id="SSF51206">
    <property type="entry name" value="cAMP-binding domain-like"/>
    <property type="match status" value="1"/>
</dbReference>
<name>A0A5K7Z651_9BACT</name>
<accession>A0A5K7Z651</accession>